<accession>A0ABR1YHZ5</accession>
<sequence>MRCDCDPDRRPSETRASHPLPRRSPLRHLTSGMRLMMGIWFGIIAQADGCLHGLASFLPGSAPVANSHARPTTSLFPSASGQSKSTNRSRLVIILPALPSIIHPSTQHRRRRGNGKAGTSLPPTCALAASTPFHRHAMEGRAEPQTEIAQMRWTAAEGARMSIGRFFGEMMRPAARRVEPREAGWIRDARIE</sequence>
<comment type="caution">
    <text evidence="2">The sequence shown here is derived from an EMBL/GenBank/DDBJ whole genome shotgun (WGS) entry which is preliminary data.</text>
</comment>
<dbReference type="Proteomes" id="UP001492380">
    <property type="component" value="Unassembled WGS sequence"/>
</dbReference>
<evidence type="ECO:0000256" key="1">
    <source>
        <dbReference type="SAM" id="MobiDB-lite"/>
    </source>
</evidence>
<organism evidence="2 3">
    <name type="scientific">Phyllosticta capitalensis</name>
    <dbReference type="NCBI Taxonomy" id="121624"/>
    <lineage>
        <taxon>Eukaryota</taxon>
        <taxon>Fungi</taxon>
        <taxon>Dikarya</taxon>
        <taxon>Ascomycota</taxon>
        <taxon>Pezizomycotina</taxon>
        <taxon>Dothideomycetes</taxon>
        <taxon>Dothideomycetes incertae sedis</taxon>
        <taxon>Botryosphaeriales</taxon>
        <taxon>Phyllostictaceae</taxon>
        <taxon>Phyllosticta</taxon>
    </lineage>
</organism>
<feature type="region of interest" description="Disordered" evidence="1">
    <location>
        <begin position="103"/>
        <end position="123"/>
    </location>
</feature>
<evidence type="ECO:0000313" key="3">
    <source>
        <dbReference type="Proteomes" id="UP001492380"/>
    </source>
</evidence>
<proteinExistence type="predicted"/>
<keyword evidence="3" id="KW-1185">Reference proteome</keyword>
<dbReference type="EMBL" id="JBBWRZ010000009">
    <property type="protein sequence ID" value="KAK8229292.1"/>
    <property type="molecule type" value="Genomic_DNA"/>
</dbReference>
<name>A0ABR1YHZ5_9PEZI</name>
<reference evidence="2 3" key="1">
    <citation type="submission" date="2024-04" db="EMBL/GenBank/DDBJ databases">
        <title>Phyllosticta paracitricarpa is synonymous to the EU quarantine fungus P. citricarpa based on phylogenomic analyses.</title>
        <authorList>
            <consortium name="Lawrence Berkeley National Laboratory"/>
            <person name="Van Ingen-Buijs V.A."/>
            <person name="Van Westerhoven A.C."/>
            <person name="Haridas S."/>
            <person name="Skiadas P."/>
            <person name="Martin F."/>
            <person name="Groenewald J.Z."/>
            <person name="Crous P.W."/>
            <person name="Seidl M.F."/>
        </authorList>
    </citation>
    <scope>NUCLEOTIDE SEQUENCE [LARGE SCALE GENOMIC DNA]</scope>
    <source>
        <strain evidence="2 3">CBS 123374</strain>
    </source>
</reference>
<evidence type="ECO:0000313" key="2">
    <source>
        <dbReference type="EMBL" id="KAK8229292.1"/>
    </source>
</evidence>
<protein>
    <submittedName>
        <fullName evidence="2">Uncharacterized protein</fullName>
    </submittedName>
</protein>
<feature type="compositionally biased region" description="Basic and acidic residues" evidence="1">
    <location>
        <begin position="1"/>
        <end position="16"/>
    </location>
</feature>
<feature type="region of interest" description="Disordered" evidence="1">
    <location>
        <begin position="1"/>
        <end position="26"/>
    </location>
</feature>
<gene>
    <name evidence="2" type="ORF">HDK90DRAFT_352407</name>
</gene>